<dbReference type="EMBL" id="CP060204">
    <property type="protein sequence ID" value="QNH55498.1"/>
    <property type="molecule type" value="Genomic_DNA"/>
</dbReference>
<gene>
    <name evidence="1" type="ORF">H1B31_08835</name>
</gene>
<reference evidence="1 2" key="1">
    <citation type="submission" date="2020-07" db="EMBL/GenBank/DDBJ databases">
        <title>Complete genome and description of Selenomonas timonensis sp. nov., a new bacterium isolated from a gingivitis subject.</title>
        <authorList>
            <person name="Antezack A."/>
        </authorList>
    </citation>
    <scope>NUCLEOTIDE SEQUENCE [LARGE SCALE GENOMIC DNA]</scope>
    <source>
        <strain evidence="1 2">Marseille-Q3039</strain>
    </source>
</reference>
<accession>A0A7G7VN05</accession>
<organism evidence="1 2">
    <name type="scientific">Selenomonas timonae</name>
    <dbReference type="NCBI Taxonomy" id="2754044"/>
    <lineage>
        <taxon>Bacteria</taxon>
        <taxon>Bacillati</taxon>
        <taxon>Bacillota</taxon>
        <taxon>Negativicutes</taxon>
        <taxon>Selenomonadales</taxon>
        <taxon>Selenomonadaceae</taxon>
        <taxon>Selenomonas</taxon>
    </lineage>
</organism>
<dbReference type="RefSeq" id="WP_009440225.1">
    <property type="nucleotide sequence ID" value="NZ_CP060204.1"/>
</dbReference>
<evidence type="ECO:0008006" key="3">
    <source>
        <dbReference type="Google" id="ProtNLM"/>
    </source>
</evidence>
<evidence type="ECO:0000313" key="1">
    <source>
        <dbReference type="EMBL" id="QNH55498.1"/>
    </source>
</evidence>
<protein>
    <recommendedName>
        <fullName evidence="3">DUF2939 domain-containing protein</fullName>
    </recommendedName>
</protein>
<dbReference type="KEGG" id="stim:H1B31_08835"/>
<evidence type="ECO:0000313" key="2">
    <source>
        <dbReference type="Proteomes" id="UP000515480"/>
    </source>
</evidence>
<proteinExistence type="predicted"/>
<dbReference type="AlphaFoldDB" id="A0A7G7VN05"/>
<sequence>MMSRTMKAKVACAVLLAVAVLLSGLFWYFRIYTKTPEYALRTIESALDQHDEALFLRHVQLDAVLDTGYDDFMTGTMDAEFGHSHEASAALEDFSKMLKPAFISMLKDAVHTRLTTGEWPSVNPADEAADTENILSRIGVRDLTFREIANLTQNDEAQTAEADVIAHQGEADSDFTFKILLAPSEEGDWQVVSIQNLHEYAVVLQQARRLRIESYLEESNAIIARHDQTVGAAQLRLYSVLGAGALGSQATRDMARQIMEQDILADWQERRDELSAVSVPRSMQSLQQLRLKICDLHIAYAQGYATWMTDKNAATIRAAENSLRQAEVLEVEASFLVQRAKRSFGDKME</sequence>
<name>A0A7G7VN05_9FIRM</name>
<dbReference type="Proteomes" id="UP000515480">
    <property type="component" value="Chromosome"/>
</dbReference>
<keyword evidence="2" id="KW-1185">Reference proteome</keyword>